<sequence>MERSSDVYVELSFNLTSLYLDVSKGDISLMTNALFLRRFLKTFIIITLVRFDFATGSQFTAMGSQVFIPLSARVSMSKSAAKGNSRACEENLKKKLQRACLDVSGGARPPQVKSTRP</sequence>
<dbReference type="EMBL" id="BLXT01006082">
    <property type="protein sequence ID" value="GFO28722.1"/>
    <property type="molecule type" value="Genomic_DNA"/>
</dbReference>
<keyword evidence="2" id="KW-1185">Reference proteome</keyword>
<reference evidence="1 2" key="1">
    <citation type="journal article" date="2021" name="Elife">
        <title>Chloroplast acquisition without the gene transfer in kleptoplastic sea slugs, Plakobranchus ocellatus.</title>
        <authorList>
            <person name="Maeda T."/>
            <person name="Takahashi S."/>
            <person name="Yoshida T."/>
            <person name="Shimamura S."/>
            <person name="Takaki Y."/>
            <person name="Nagai Y."/>
            <person name="Toyoda A."/>
            <person name="Suzuki Y."/>
            <person name="Arimoto A."/>
            <person name="Ishii H."/>
            <person name="Satoh N."/>
            <person name="Nishiyama T."/>
            <person name="Hasebe M."/>
            <person name="Maruyama T."/>
            <person name="Minagawa J."/>
            <person name="Obokata J."/>
            <person name="Shigenobu S."/>
        </authorList>
    </citation>
    <scope>NUCLEOTIDE SEQUENCE [LARGE SCALE GENOMIC DNA]</scope>
</reference>
<evidence type="ECO:0000313" key="1">
    <source>
        <dbReference type="EMBL" id="GFO28722.1"/>
    </source>
</evidence>
<evidence type="ECO:0000313" key="2">
    <source>
        <dbReference type="Proteomes" id="UP000735302"/>
    </source>
</evidence>
<name>A0AAV4CB13_9GAST</name>
<gene>
    <name evidence="1" type="ORF">PoB_005522700</name>
</gene>
<accession>A0AAV4CB13</accession>
<comment type="caution">
    <text evidence="1">The sequence shown here is derived from an EMBL/GenBank/DDBJ whole genome shotgun (WGS) entry which is preliminary data.</text>
</comment>
<protein>
    <submittedName>
        <fullName evidence="1">Uncharacterized protein</fullName>
    </submittedName>
</protein>
<proteinExistence type="predicted"/>
<organism evidence="1 2">
    <name type="scientific">Plakobranchus ocellatus</name>
    <dbReference type="NCBI Taxonomy" id="259542"/>
    <lineage>
        <taxon>Eukaryota</taxon>
        <taxon>Metazoa</taxon>
        <taxon>Spiralia</taxon>
        <taxon>Lophotrochozoa</taxon>
        <taxon>Mollusca</taxon>
        <taxon>Gastropoda</taxon>
        <taxon>Heterobranchia</taxon>
        <taxon>Euthyneura</taxon>
        <taxon>Panpulmonata</taxon>
        <taxon>Sacoglossa</taxon>
        <taxon>Placobranchoidea</taxon>
        <taxon>Plakobranchidae</taxon>
        <taxon>Plakobranchus</taxon>
    </lineage>
</organism>
<dbReference type="Proteomes" id="UP000735302">
    <property type="component" value="Unassembled WGS sequence"/>
</dbReference>
<dbReference type="AlphaFoldDB" id="A0AAV4CB13"/>